<gene>
    <name evidence="1" type="ORF">BWY73_00144</name>
</gene>
<dbReference type="AlphaFoldDB" id="A0A1V5MLF6"/>
<protein>
    <submittedName>
        <fullName evidence="1">Uncharacterized protein</fullName>
    </submittedName>
</protein>
<organism evidence="1">
    <name type="scientific">candidate division TA06 bacterium ADurb.Bin417</name>
    <dbReference type="NCBI Taxonomy" id="1852828"/>
    <lineage>
        <taxon>Bacteria</taxon>
        <taxon>Bacteria division TA06</taxon>
    </lineage>
</organism>
<accession>A0A1V5MLF6</accession>
<evidence type="ECO:0000313" key="1">
    <source>
        <dbReference type="EMBL" id="OPZ93760.1"/>
    </source>
</evidence>
<comment type="caution">
    <text evidence="1">The sequence shown here is derived from an EMBL/GenBank/DDBJ whole genome shotgun (WGS) entry which is preliminary data.</text>
</comment>
<name>A0A1V5MLF6_UNCT6</name>
<proteinExistence type="predicted"/>
<dbReference type="Proteomes" id="UP000485484">
    <property type="component" value="Unassembled WGS sequence"/>
</dbReference>
<reference evidence="1" key="1">
    <citation type="submission" date="2017-02" db="EMBL/GenBank/DDBJ databases">
        <title>Delving into the versatile metabolic prowess of the omnipresent phylum Bacteroidetes.</title>
        <authorList>
            <person name="Nobu M.K."/>
            <person name="Mei R."/>
            <person name="Narihiro T."/>
            <person name="Kuroda K."/>
            <person name="Liu W.-T."/>
        </authorList>
    </citation>
    <scope>NUCLEOTIDE SEQUENCE</scope>
    <source>
        <strain evidence="1">ADurb.Bin417</strain>
    </source>
</reference>
<dbReference type="EMBL" id="MWAK01000009">
    <property type="protein sequence ID" value="OPZ93760.1"/>
    <property type="molecule type" value="Genomic_DNA"/>
</dbReference>
<sequence>MVALVALKQDERIPDLACDYPAGQVELEVLIQVALVLKDPQEDILRFQRCQFALEAAVQGKETGFDAIGQQEGDRLGGDLYVAKEQDAVNLKLRNFEEDFILLLDHQSPRLLAQSGALLHQV</sequence>